<dbReference type="OrthoDB" id="2296872at2"/>
<dbReference type="Proteomes" id="UP000051820">
    <property type="component" value="Unassembled WGS sequence"/>
</dbReference>
<dbReference type="InterPro" id="IPR036390">
    <property type="entry name" value="WH_DNA-bd_sf"/>
</dbReference>
<dbReference type="GO" id="GO:0003700">
    <property type="term" value="F:DNA-binding transcription factor activity"/>
    <property type="evidence" value="ECO:0007669"/>
    <property type="project" value="InterPro"/>
</dbReference>
<evidence type="ECO:0000256" key="3">
    <source>
        <dbReference type="ARBA" id="ARBA00023163"/>
    </source>
</evidence>
<keyword evidence="3" id="KW-0804">Transcription</keyword>
<dbReference type="InterPro" id="IPR055166">
    <property type="entry name" value="Transc_reg_Sar_Rot_HTH"/>
</dbReference>
<keyword evidence="1" id="KW-0805">Transcription regulation</keyword>
<dbReference type="GO" id="GO:0003677">
    <property type="term" value="F:DNA binding"/>
    <property type="evidence" value="ECO:0007669"/>
    <property type="project" value="UniProtKB-KW"/>
</dbReference>
<dbReference type="SMART" id="SM00347">
    <property type="entry name" value="HTH_MARR"/>
    <property type="match status" value="1"/>
</dbReference>
<dbReference type="STRING" id="1423807.FD16_GL000486"/>
<evidence type="ECO:0000313" key="6">
    <source>
        <dbReference type="Proteomes" id="UP000051820"/>
    </source>
</evidence>
<dbReference type="Pfam" id="PF22381">
    <property type="entry name" value="Staph_reg_Sar_Rot"/>
    <property type="match status" value="1"/>
</dbReference>
<reference evidence="5 6" key="1">
    <citation type="journal article" date="2015" name="Genome Announc.">
        <title>Expanding the biotechnology potential of lactobacilli through comparative genomics of 213 strains and associated genera.</title>
        <authorList>
            <person name="Sun Z."/>
            <person name="Harris H.M."/>
            <person name="McCann A."/>
            <person name="Guo C."/>
            <person name="Argimon S."/>
            <person name="Zhang W."/>
            <person name="Yang X."/>
            <person name="Jeffery I.B."/>
            <person name="Cooney J.C."/>
            <person name="Kagawa T.F."/>
            <person name="Liu W."/>
            <person name="Song Y."/>
            <person name="Salvetti E."/>
            <person name="Wrobel A."/>
            <person name="Rasinkangas P."/>
            <person name="Parkhill J."/>
            <person name="Rea M.C."/>
            <person name="O'Sullivan O."/>
            <person name="Ritari J."/>
            <person name="Douillard F.P."/>
            <person name="Paul Ross R."/>
            <person name="Yang R."/>
            <person name="Briner A.E."/>
            <person name="Felis G.E."/>
            <person name="de Vos W.M."/>
            <person name="Barrangou R."/>
            <person name="Klaenhammer T.R."/>
            <person name="Caufield P.W."/>
            <person name="Cui Y."/>
            <person name="Zhang H."/>
            <person name="O'Toole P.W."/>
        </authorList>
    </citation>
    <scope>NUCLEOTIDE SEQUENCE [LARGE SCALE GENOMIC DNA]</scope>
    <source>
        <strain evidence="5 6">DSM 5007</strain>
    </source>
</reference>
<feature type="domain" description="HTH marR-type" evidence="4">
    <location>
        <begin position="15"/>
        <end position="163"/>
    </location>
</feature>
<dbReference type="SUPFAM" id="SSF46785">
    <property type="entry name" value="Winged helix' DNA-binding domain"/>
    <property type="match status" value="1"/>
</dbReference>
<dbReference type="AlphaFoldDB" id="A0A0R1W1R5"/>
<dbReference type="PANTHER" id="PTHR35790">
    <property type="entry name" value="HTH-TYPE TRANSCRIPTIONAL REGULATOR PCHR"/>
    <property type="match status" value="1"/>
</dbReference>
<name>A0A0R1W1R5_9LACO</name>
<evidence type="ECO:0000313" key="5">
    <source>
        <dbReference type="EMBL" id="KRM11816.1"/>
    </source>
</evidence>
<dbReference type="InterPro" id="IPR036388">
    <property type="entry name" value="WH-like_DNA-bd_sf"/>
</dbReference>
<dbReference type="EMBL" id="AZGF01000014">
    <property type="protein sequence ID" value="KRM11816.1"/>
    <property type="molecule type" value="Genomic_DNA"/>
</dbReference>
<evidence type="ECO:0000256" key="1">
    <source>
        <dbReference type="ARBA" id="ARBA00023015"/>
    </source>
</evidence>
<proteinExistence type="predicted"/>
<accession>A0A0R1W1R5</accession>
<protein>
    <submittedName>
        <fullName evidence="5">Transcription regulator</fullName>
    </submittedName>
</protein>
<keyword evidence="2" id="KW-0238">DNA-binding</keyword>
<dbReference type="PATRIC" id="fig|1423807.3.peg.494"/>
<evidence type="ECO:0000256" key="2">
    <source>
        <dbReference type="ARBA" id="ARBA00023125"/>
    </source>
</evidence>
<dbReference type="PROSITE" id="PS50995">
    <property type="entry name" value="HTH_MARR_2"/>
    <property type="match status" value="1"/>
</dbReference>
<dbReference type="PANTHER" id="PTHR35790:SF4">
    <property type="entry name" value="HTH-TYPE TRANSCRIPTIONAL REGULATOR PCHR"/>
    <property type="match status" value="1"/>
</dbReference>
<dbReference type="InterPro" id="IPR052067">
    <property type="entry name" value="Metal_resp_HTH_trans_reg"/>
</dbReference>
<dbReference type="eggNOG" id="COG1846">
    <property type="taxonomic scope" value="Bacteria"/>
</dbReference>
<dbReference type="InterPro" id="IPR000835">
    <property type="entry name" value="HTH_MarR-typ"/>
</dbReference>
<evidence type="ECO:0000259" key="4">
    <source>
        <dbReference type="PROSITE" id="PS50995"/>
    </source>
</evidence>
<keyword evidence="6" id="KW-1185">Reference proteome</keyword>
<gene>
    <name evidence="5" type="ORF">FD16_GL000486</name>
</gene>
<comment type="caution">
    <text evidence="5">The sequence shown here is derived from an EMBL/GenBank/DDBJ whole genome shotgun (WGS) entry which is preliminary data.</text>
</comment>
<sequence length="167" mass="19332">MNKYSKEITMADQYVNDIFDELSMFISQDGIQDDEKIWAANHVDDPQLKEIIAHLSTTDIKVMVQLAWDDSYHAKQLPSLTGVSQATVSRVLTKLEKYDVAYKYRDTKNNKEVLVRLTDKGRELAVVHTKLDQALLKQAQEVMQKYSRDDLAKFVSMLHDIRQIRAK</sequence>
<dbReference type="Gene3D" id="1.10.10.10">
    <property type="entry name" value="Winged helix-like DNA-binding domain superfamily/Winged helix DNA-binding domain"/>
    <property type="match status" value="1"/>
</dbReference>
<organism evidence="5 6">
    <name type="scientific">Paucilactobacillus suebicus DSM 5007 = KCTC 3549</name>
    <dbReference type="NCBI Taxonomy" id="1423807"/>
    <lineage>
        <taxon>Bacteria</taxon>
        <taxon>Bacillati</taxon>
        <taxon>Bacillota</taxon>
        <taxon>Bacilli</taxon>
        <taxon>Lactobacillales</taxon>
        <taxon>Lactobacillaceae</taxon>
        <taxon>Paucilactobacillus</taxon>
    </lineage>
</organism>